<dbReference type="InterPro" id="IPR054170">
    <property type="entry name" value="RlmL_1st"/>
</dbReference>
<proteinExistence type="predicted"/>
<dbReference type="HOGENOM" id="CLU_032119_3_0_10"/>
<dbReference type="Pfam" id="PF22020">
    <property type="entry name" value="RlmL_1st"/>
    <property type="match status" value="1"/>
</dbReference>
<protein>
    <submittedName>
        <fullName evidence="5">Putative N6-adenine-specific DNA methylase</fullName>
    </submittedName>
</protein>
<dbReference type="SUPFAM" id="SSF53335">
    <property type="entry name" value="S-adenosyl-L-methionine-dependent methyltransferases"/>
    <property type="match status" value="1"/>
</dbReference>
<dbReference type="eggNOG" id="COG0116">
    <property type="taxonomic scope" value="Bacteria"/>
</dbReference>
<dbReference type="KEGG" id="fli:Fleli_3607"/>
<dbReference type="EMBL" id="CP003345">
    <property type="protein sequence ID" value="AFM05924.1"/>
    <property type="molecule type" value="Genomic_DNA"/>
</dbReference>
<dbReference type="GO" id="GO:0070043">
    <property type="term" value="F:rRNA (guanine-N7-)-methyltransferase activity"/>
    <property type="evidence" value="ECO:0007669"/>
    <property type="project" value="TreeGrafter"/>
</dbReference>
<reference evidence="6" key="1">
    <citation type="submission" date="2012-06" db="EMBL/GenBank/DDBJ databases">
        <title>The complete genome of Flexibacter litoralis DSM 6794.</title>
        <authorList>
            <person name="Lucas S."/>
            <person name="Copeland A."/>
            <person name="Lapidus A."/>
            <person name="Glavina del Rio T."/>
            <person name="Dalin E."/>
            <person name="Tice H."/>
            <person name="Bruce D."/>
            <person name="Goodwin L."/>
            <person name="Pitluck S."/>
            <person name="Peters L."/>
            <person name="Ovchinnikova G."/>
            <person name="Lu M."/>
            <person name="Kyrpides N."/>
            <person name="Mavromatis K."/>
            <person name="Ivanova N."/>
            <person name="Brettin T."/>
            <person name="Detter J.C."/>
            <person name="Han C."/>
            <person name="Larimer F."/>
            <person name="Land M."/>
            <person name="Hauser L."/>
            <person name="Markowitz V."/>
            <person name="Cheng J.-F."/>
            <person name="Hugenholtz P."/>
            <person name="Woyke T."/>
            <person name="Wu D."/>
            <person name="Spring S."/>
            <person name="Lang E."/>
            <person name="Kopitz M."/>
            <person name="Brambilla E."/>
            <person name="Klenk H.-P."/>
            <person name="Eisen J.A."/>
        </authorList>
    </citation>
    <scope>NUCLEOTIDE SEQUENCE [LARGE SCALE GENOMIC DNA]</scope>
    <source>
        <strain evidence="6">ATCC 23117 / DSM 6794 / NBRC 15988 / NCIMB 1366 / Sio-4</strain>
    </source>
</reference>
<name>I4APN9_BERLS</name>
<dbReference type="PROSITE" id="PS00092">
    <property type="entry name" value="N6_MTASE"/>
    <property type="match status" value="1"/>
</dbReference>
<dbReference type="RefSeq" id="WP_014799348.1">
    <property type="nucleotide sequence ID" value="NC_018018.1"/>
</dbReference>
<sequence>MLNETFQMTAQTMFGLDEILFQEIKDLGAKNVKLNNRAVSFEGDLRMMYKANLCLRTALRVLVPIAEFEVKDEHDLYDKIKNIDWEKYLSVEETLAINCTLSTNIFTHSRYIEQKTKDAIVDKFREKYDKRPSVDIIDPDLRIQLYIKNNVCMVMLNSSGDPLYKRGYRDKTNLAPINEVLAAGLIMLSKWDKKSDFIDPMCGSATLSIEAALMAANIPAGSFRPLFGFEKWSNFDIDLWEEVFDEEMEKVDTSTMPYILAGEISKNVARKAAANIAEANLKKYIHLKDISFHDLLPPEKSLEEANEIKQKEEEQARKDDEEGKSWFKRRKADKGIIIINPPYGERMDKDEDINDFYAQIGDTLKQNWAGYTAWIITSNVEAAKHIRLASKPKLKLFNGSLECRFMRFELYEGSNRK</sequence>
<dbReference type="PANTHER" id="PTHR47313:SF1">
    <property type="entry name" value="RIBOSOMAL RNA LARGE SUBUNIT METHYLTRANSFERASE K_L"/>
    <property type="match status" value="1"/>
</dbReference>
<dbReference type="PROSITE" id="PS51165">
    <property type="entry name" value="THUMP"/>
    <property type="match status" value="1"/>
</dbReference>
<dbReference type="SMART" id="SM00981">
    <property type="entry name" value="THUMP"/>
    <property type="match status" value="1"/>
</dbReference>
<dbReference type="InterPro" id="IPR000241">
    <property type="entry name" value="RlmKL-like_Mtase"/>
</dbReference>
<evidence type="ECO:0000313" key="6">
    <source>
        <dbReference type="Proteomes" id="UP000006054"/>
    </source>
</evidence>
<evidence type="ECO:0000256" key="3">
    <source>
        <dbReference type="PROSITE-ProRule" id="PRU00529"/>
    </source>
</evidence>
<dbReference type="AlphaFoldDB" id="I4APN9"/>
<dbReference type="InterPro" id="IPR002052">
    <property type="entry name" value="DNA_methylase_N6_adenine_CS"/>
</dbReference>
<dbReference type="STRING" id="880071.Fleli_3607"/>
<gene>
    <name evidence="5" type="ordered locus">Fleli_3607</name>
</gene>
<evidence type="ECO:0000313" key="5">
    <source>
        <dbReference type="EMBL" id="AFM05924.1"/>
    </source>
</evidence>
<keyword evidence="1 5" id="KW-0489">Methyltransferase</keyword>
<keyword evidence="2" id="KW-0808">Transferase</keyword>
<keyword evidence="3" id="KW-0694">RNA-binding</keyword>
<evidence type="ECO:0000256" key="1">
    <source>
        <dbReference type="ARBA" id="ARBA00022603"/>
    </source>
</evidence>
<dbReference type="GO" id="GO:0003723">
    <property type="term" value="F:RNA binding"/>
    <property type="evidence" value="ECO:0007669"/>
    <property type="project" value="UniProtKB-UniRule"/>
</dbReference>
<dbReference type="InterPro" id="IPR004114">
    <property type="entry name" value="THUMP_dom"/>
</dbReference>
<dbReference type="Pfam" id="PF02926">
    <property type="entry name" value="THUMP"/>
    <property type="match status" value="1"/>
</dbReference>
<dbReference type="PANTHER" id="PTHR47313">
    <property type="entry name" value="RIBOSOMAL RNA LARGE SUBUNIT METHYLTRANSFERASE K/L"/>
    <property type="match status" value="1"/>
</dbReference>
<organism evidence="5 6">
    <name type="scientific">Bernardetia litoralis (strain ATCC 23117 / DSM 6794 / NBRC 15988 / NCIMB 1366 / Fx l1 / Sio-4)</name>
    <name type="common">Flexibacter litoralis</name>
    <dbReference type="NCBI Taxonomy" id="880071"/>
    <lineage>
        <taxon>Bacteria</taxon>
        <taxon>Pseudomonadati</taxon>
        <taxon>Bacteroidota</taxon>
        <taxon>Cytophagia</taxon>
        <taxon>Cytophagales</taxon>
        <taxon>Bernardetiaceae</taxon>
        <taxon>Bernardetia</taxon>
    </lineage>
</organism>
<accession>I4APN9</accession>
<dbReference type="OrthoDB" id="9809404at2"/>
<evidence type="ECO:0000259" key="4">
    <source>
        <dbReference type="PROSITE" id="PS51165"/>
    </source>
</evidence>
<dbReference type="PATRIC" id="fig|880071.3.peg.3612"/>
<dbReference type="GO" id="GO:0008990">
    <property type="term" value="F:rRNA (guanine-N2-)-methyltransferase activity"/>
    <property type="evidence" value="ECO:0007669"/>
    <property type="project" value="TreeGrafter"/>
</dbReference>
<evidence type="ECO:0000256" key="2">
    <source>
        <dbReference type="ARBA" id="ARBA00022679"/>
    </source>
</evidence>
<dbReference type="Proteomes" id="UP000006054">
    <property type="component" value="Chromosome"/>
</dbReference>
<dbReference type="InterPro" id="IPR029063">
    <property type="entry name" value="SAM-dependent_MTases_sf"/>
</dbReference>
<dbReference type="Pfam" id="PF01170">
    <property type="entry name" value="UPF0020"/>
    <property type="match status" value="2"/>
</dbReference>
<dbReference type="CDD" id="cd11715">
    <property type="entry name" value="THUMP_AdoMetMT"/>
    <property type="match status" value="1"/>
</dbReference>
<keyword evidence="6" id="KW-1185">Reference proteome</keyword>
<dbReference type="Gene3D" id="3.30.2130.30">
    <property type="match status" value="1"/>
</dbReference>
<feature type="domain" description="THUMP" evidence="4">
    <location>
        <begin position="47"/>
        <end position="158"/>
    </location>
</feature>
<dbReference type="Gene3D" id="3.40.50.150">
    <property type="entry name" value="Vaccinia Virus protein VP39"/>
    <property type="match status" value="1"/>
</dbReference>